<name>A0A921MPD4_9FIRM</name>
<dbReference type="GO" id="GO:0003677">
    <property type="term" value="F:DNA binding"/>
    <property type="evidence" value="ECO:0007669"/>
    <property type="project" value="InterPro"/>
</dbReference>
<dbReference type="Proteomes" id="UP000760668">
    <property type="component" value="Unassembled WGS sequence"/>
</dbReference>
<dbReference type="SUPFAM" id="SSF47413">
    <property type="entry name" value="lambda repressor-like DNA-binding domains"/>
    <property type="match status" value="1"/>
</dbReference>
<reference evidence="2" key="2">
    <citation type="submission" date="2021-09" db="EMBL/GenBank/DDBJ databases">
        <authorList>
            <person name="Gilroy R."/>
        </authorList>
    </citation>
    <scope>NUCLEOTIDE SEQUENCE</scope>
    <source>
        <strain evidence="2">CHK179-5677</strain>
    </source>
</reference>
<dbReference type="RefSeq" id="WP_295369878.1">
    <property type="nucleotide sequence ID" value="NZ_DYUC01000118.1"/>
</dbReference>
<protein>
    <submittedName>
        <fullName evidence="2">Helix-turn-helix domain-containing protein</fullName>
    </submittedName>
</protein>
<dbReference type="InterPro" id="IPR010982">
    <property type="entry name" value="Lambda_DNA-bd_dom_sf"/>
</dbReference>
<comment type="caution">
    <text evidence="2">The sequence shown here is derived from an EMBL/GenBank/DDBJ whole genome shotgun (WGS) entry which is preliminary data.</text>
</comment>
<dbReference type="InterPro" id="IPR001387">
    <property type="entry name" value="Cro/C1-type_HTH"/>
</dbReference>
<dbReference type="CDD" id="cd00093">
    <property type="entry name" value="HTH_XRE"/>
    <property type="match status" value="1"/>
</dbReference>
<accession>A0A921MPD4</accession>
<dbReference type="AlphaFoldDB" id="A0A921MPD4"/>
<evidence type="ECO:0000313" key="3">
    <source>
        <dbReference type="Proteomes" id="UP000760668"/>
    </source>
</evidence>
<proteinExistence type="predicted"/>
<evidence type="ECO:0000259" key="1">
    <source>
        <dbReference type="PROSITE" id="PS50943"/>
    </source>
</evidence>
<sequence length="46" mass="5448">MDEKKSFGEYIRRKRLGIGMTQRELAQALYVTESSVSKWERRGSLR</sequence>
<dbReference type="PROSITE" id="PS50943">
    <property type="entry name" value="HTH_CROC1"/>
    <property type="match status" value="1"/>
</dbReference>
<reference evidence="2" key="1">
    <citation type="journal article" date="2021" name="PeerJ">
        <title>Extensive microbial diversity within the chicken gut microbiome revealed by metagenomics and culture.</title>
        <authorList>
            <person name="Gilroy R."/>
            <person name="Ravi A."/>
            <person name="Getino M."/>
            <person name="Pursley I."/>
            <person name="Horton D.L."/>
            <person name="Alikhan N.F."/>
            <person name="Baker D."/>
            <person name="Gharbi K."/>
            <person name="Hall N."/>
            <person name="Watson M."/>
            <person name="Adriaenssens E.M."/>
            <person name="Foster-Nyarko E."/>
            <person name="Jarju S."/>
            <person name="Secka A."/>
            <person name="Antonio M."/>
            <person name="Oren A."/>
            <person name="Chaudhuri R.R."/>
            <person name="La Ragione R."/>
            <person name="Hildebrand F."/>
            <person name="Pallen M.J."/>
        </authorList>
    </citation>
    <scope>NUCLEOTIDE SEQUENCE</scope>
    <source>
        <strain evidence="2">CHK179-5677</strain>
    </source>
</reference>
<dbReference type="Pfam" id="PF01381">
    <property type="entry name" value="HTH_3"/>
    <property type="match status" value="1"/>
</dbReference>
<organism evidence="2 3">
    <name type="scientific">Pseudoflavonifractor capillosus</name>
    <dbReference type="NCBI Taxonomy" id="106588"/>
    <lineage>
        <taxon>Bacteria</taxon>
        <taxon>Bacillati</taxon>
        <taxon>Bacillota</taxon>
        <taxon>Clostridia</taxon>
        <taxon>Eubacteriales</taxon>
        <taxon>Oscillospiraceae</taxon>
        <taxon>Pseudoflavonifractor</taxon>
    </lineage>
</organism>
<dbReference type="Gene3D" id="1.10.260.40">
    <property type="entry name" value="lambda repressor-like DNA-binding domains"/>
    <property type="match status" value="1"/>
</dbReference>
<dbReference type="EMBL" id="DYUC01000118">
    <property type="protein sequence ID" value="HJG87701.1"/>
    <property type="molecule type" value="Genomic_DNA"/>
</dbReference>
<evidence type="ECO:0000313" key="2">
    <source>
        <dbReference type="EMBL" id="HJG87701.1"/>
    </source>
</evidence>
<gene>
    <name evidence="2" type="ORF">K8V01_11905</name>
</gene>
<feature type="domain" description="HTH cro/C1-type" evidence="1">
    <location>
        <begin position="11"/>
        <end position="41"/>
    </location>
</feature>